<accession>A0A6G9CNZ3</accession>
<keyword evidence="1" id="KW-0378">Hydrolase</keyword>
<organism evidence="1 2">
    <name type="scientific">Rhodococcus erythropolis</name>
    <name type="common">Arthrobacter picolinophilus</name>
    <dbReference type="NCBI Taxonomy" id="1833"/>
    <lineage>
        <taxon>Bacteria</taxon>
        <taxon>Bacillati</taxon>
        <taxon>Actinomycetota</taxon>
        <taxon>Actinomycetes</taxon>
        <taxon>Mycobacteriales</taxon>
        <taxon>Nocardiaceae</taxon>
        <taxon>Rhodococcus</taxon>
        <taxon>Rhodococcus erythropolis group</taxon>
    </lineage>
</organism>
<sequence>MTGAFDALFFPGCIDALESGGIEGFLSGWGARRGKPVDPQTATAFRINDALALAAYMRRAEKEQGIDDAVLQRITTPALLFVGSRDRERLPDTEHLASLIPDSALTVIEGADHASAVADSEAVLRALVPFLSRQ</sequence>
<dbReference type="Gene3D" id="3.40.50.1820">
    <property type="entry name" value="alpha/beta hydrolase"/>
    <property type="match status" value="1"/>
</dbReference>
<dbReference type="InterPro" id="IPR029058">
    <property type="entry name" value="AB_hydrolase_fold"/>
</dbReference>
<gene>
    <name evidence="1" type="ORF">G9444_1127</name>
</gene>
<evidence type="ECO:0000313" key="2">
    <source>
        <dbReference type="Proteomes" id="UP000502345"/>
    </source>
</evidence>
<evidence type="ECO:0000313" key="1">
    <source>
        <dbReference type="EMBL" id="QIP38371.1"/>
    </source>
</evidence>
<dbReference type="GO" id="GO:0016787">
    <property type="term" value="F:hydrolase activity"/>
    <property type="evidence" value="ECO:0007669"/>
    <property type="project" value="UniProtKB-KW"/>
</dbReference>
<proteinExistence type="predicted"/>
<dbReference type="SUPFAM" id="SSF53474">
    <property type="entry name" value="alpha/beta-Hydrolases"/>
    <property type="match status" value="1"/>
</dbReference>
<reference evidence="1 2" key="1">
    <citation type="submission" date="2020-03" db="EMBL/GenBank/DDBJ databases">
        <title>Screen low temperature-resistant strains for efficient degradation of petroleum hydrocarbons under the low temperature.</title>
        <authorList>
            <person name="Wang Y."/>
            <person name="Chen J."/>
        </authorList>
    </citation>
    <scope>NUCLEOTIDE SEQUENCE [LARGE SCALE GENOMIC DNA]</scope>
    <source>
        <strain evidence="1 2">KB1</strain>
    </source>
</reference>
<protein>
    <submittedName>
        <fullName evidence="1">Alpha/beta hydrolase</fullName>
    </submittedName>
</protein>
<name>A0A6G9CNZ3_RHOER</name>
<dbReference type="EMBL" id="CP050124">
    <property type="protein sequence ID" value="QIP38371.1"/>
    <property type="molecule type" value="Genomic_DNA"/>
</dbReference>
<dbReference type="Proteomes" id="UP000502345">
    <property type="component" value="Chromosome"/>
</dbReference>
<dbReference type="AlphaFoldDB" id="A0A6G9CNZ3"/>